<proteinExistence type="predicted"/>
<sequence length="175" mass="20365">MPNPFGADLWALSCPPNARRARVRTHGRTCTHARRHRHRERQSRRSVRTVALTARWRPVDYGIVKKKKKKRKKKKKKTRRGQCRDGRLPTGPAEIFLLPHRTRRRDLCVAPRANWNGPGIVKPAVLAVGNRPRKSRPPRRLRGGFIRAFRLQLQAGQHIIIPNDHKLLNFYAQHS</sequence>
<evidence type="ECO:0000313" key="2">
    <source>
        <dbReference type="EMBL" id="KAL0120887.1"/>
    </source>
</evidence>
<protein>
    <submittedName>
        <fullName evidence="2">Uncharacterized protein</fullName>
    </submittedName>
</protein>
<gene>
    <name evidence="2" type="ORF">PUN28_008517</name>
</gene>
<dbReference type="Proteomes" id="UP001430953">
    <property type="component" value="Unassembled WGS sequence"/>
</dbReference>
<feature type="region of interest" description="Disordered" evidence="1">
    <location>
        <begin position="65"/>
        <end position="86"/>
    </location>
</feature>
<keyword evidence="3" id="KW-1185">Reference proteome</keyword>
<feature type="compositionally biased region" description="Basic residues" evidence="1">
    <location>
        <begin position="65"/>
        <end position="81"/>
    </location>
</feature>
<name>A0AAW2G020_9HYME</name>
<reference evidence="2 3" key="1">
    <citation type="submission" date="2023-03" db="EMBL/GenBank/DDBJ databases">
        <title>High recombination rates correlate with genetic variation in Cardiocondyla obscurior ants.</title>
        <authorList>
            <person name="Errbii M."/>
        </authorList>
    </citation>
    <scope>NUCLEOTIDE SEQUENCE [LARGE SCALE GENOMIC DNA]</scope>
    <source>
        <strain evidence="2">Alpha-2009</strain>
        <tissue evidence="2">Whole body</tissue>
    </source>
</reference>
<dbReference type="EMBL" id="JADYXP020000007">
    <property type="protein sequence ID" value="KAL0120887.1"/>
    <property type="molecule type" value="Genomic_DNA"/>
</dbReference>
<organism evidence="2 3">
    <name type="scientific">Cardiocondyla obscurior</name>
    <dbReference type="NCBI Taxonomy" id="286306"/>
    <lineage>
        <taxon>Eukaryota</taxon>
        <taxon>Metazoa</taxon>
        <taxon>Ecdysozoa</taxon>
        <taxon>Arthropoda</taxon>
        <taxon>Hexapoda</taxon>
        <taxon>Insecta</taxon>
        <taxon>Pterygota</taxon>
        <taxon>Neoptera</taxon>
        <taxon>Endopterygota</taxon>
        <taxon>Hymenoptera</taxon>
        <taxon>Apocrita</taxon>
        <taxon>Aculeata</taxon>
        <taxon>Formicoidea</taxon>
        <taxon>Formicidae</taxon>
        <taxon>Myrmicinae</taxon>
        <taxon>Cardiocondyla</taxon>
    </lineage>
</organism>
<comment type="caution">
    <text evidence="2">The sequence shown here is derived from an EMBL/GenBank/DDBJ whole genome shotgun (WGS) entry which is preliminary data.</text>
</comment>
<evidence type="ECO:0000256" key="1">
    <source>
        <dbReference type="SAM" id="MobiDB-lite"/>
    </source>
</evidence>
<evidence type="ECO:0000313" key="3">
    <source>
        <dbReference type="Proteomes" id="UP001430953"/>
    </source>
</evidence>
<accession>A0AAW2G020</accession>
<dbReference type="AlphaFoldDB" id="A0AAW2G020"/>